<proteinExistence type="predicted"/>
<dbReference type="PANTHER" id="PTHR14289:SF16">
    <property type="entry name" value="POLYMERASE DELTA-INTERACTING PROTEIN 2"/>
    <property type="match status" value="1"/>
</dbReference>
<dbReference type="Gene3D" id="2.60.40.1470">
    <property type="entry name" value="ApaG domain"/>
    <property type="match status" value="1"/>
</dbReference>
<dbReference type="Proteomes" id="UP000603865">
    <property type="component" value="Unassembled WGS sequence"/>
</dbReference>
<evidence type="ECO:0000313" key="3">
    <source>
        <dbReference type="Proteomes" id="UP000603865"/>
    </source>
</evidence>
<dbReference type="SUPFAM" id="SSF110069">
    <property type="entry name" value="ApaG-like"/>
    <property type="match status" value="1"/>
</dbReference>
<accession>A0A918FEW1</accession>
<dbReference type="AlphaFoldDB" id="A0A918FEW1"/>
<dbReference type="Pfam" id="PF04379">
    <property type="entry name" value="DUF525"/>
    <property type="match status" value="1"/>
</dbReference>
<dbReference type="GO" id="GO:0070987">
    <property type="term" value="P:error-free translesion synthesis"/>
    <property type="evidence" value="ECO:0007669"/>
    <property type="project" value="TreeGrafter"/>
</dbReference>
<evidence type="ECO:0000313" key="2">
    <source>
        <dbReference type="EMBL" id="GGR32343.1"/>
    </source>
</evidence>
<reference evidence="2" key="1">
    <citation type="journal article" date="2014" name="Int. J. Syst. Evol. Microbiol.">
        <title>Complete genome sequence of Corynebacterium casei LMG S-19264T (=DSM 44701T), isolated from a smear-ripened cheese.</title>
        <authorList>
            <consortium name="US DOE Joint Genome Institute (JGI-PGF)"/>
            <person name="Walter F."/>
            <person name="Albersmeier A."/>
            <person name="Kalinowski J."/>
            <person name="Ruckert C."/>
        </authorList>
    </citation>
    <scope>NUCLEOTIDE SEQUENCE</scope>
    <source>
        <strain evidence="2">JCM 31311</strain>
    </source>
</reference>
<organism evidence="2 3">
    <name type="scientific">Deinococcus ruber</name>
    <dbReference type="NCBI Taxonomy" id="1848197"/>
    <lineage>
        <taxon>Bacteria</taxon>
        <taxon>Thermotogati</taxon>
        <taxon>Deinococcota</taxon>
        <taxon>Deinococci</taxon>
        <taxon>Deinococcales</taxon>
        <taxon>Deinococcaceae</taxon>
        <taxon>Deinococcus</taxon>
    </lineage>
</organism>
<gene>
    <name evidence="2" type="primary">apaG</name>
    <name evidence="2" type="ORF">GCM10008957_48540</name>
</gene>
<name>A0A918FEW1_9DEIO</name>
<protein>
    <submittedName>
        <fullName evidence="2">Protein ApaG</fullName>
    </submittedName>
</protein>
<evidence type="ECO:0000259" key="1">
    <source>
        <dbReference type="PROSITE" id="PS51087"/>
    </source>
</evidence>
<dbReference type="PROSITE" id="PS51087">
    <property type="entry name" value="APAG"/>
    <property type="match status" value="1"/>
</dbReference>
<sequence length="137" mass="15590">MDALPDLRVTVEPRFRPDYSEPGRWLFQYIIRIENHTSESWQVVAREWMITDGLGRVTSVSGEGVVGQMPILPPGGVYVYDSFVTLESTPGRMSGLLMLRDAWNAPGRTYIPEFELRLPLEFSEMEEKGETPGRVLN</sequence>
<dbReference type="InterPro" id="IPR036767">
    <property type="entry name" value="ApaG_sf"/>
</dbReference>
<feature type="domain" description="ApaG" evidence="1">
    <location>
        <begin position="1"/>
        <end position="123"/>
    </location>
</feature>
<dbReference type="InterPro" id="IPR007474">
    <property type="entry name" value="ApaG_domain"/>
</dbReference>
<dbReference type="RefSeq" id="WP_189093107.1">
    <property type="nucleotide sequence ID" value="NZ_BMQL01000055.1"/>
</dbReference>
<dbReference type="EMBL" id="BMQL01000055">
    <property type="protein sequence ID" value="GGR32343.1"/>
    <property type="molecule type" value="Genomic_DNA"/>
</dbReference>
<reference evidence="2" key="2">
    <citation type="submission" date="2020-09" db="EMBL/GenBank/DDBJ databases">
        <authorList>
            <person name="Sun Q."/>
            <person name="Ohkuma M."/>
        </authorList>
    </citation>
    <scope>NUCLEOTIDE SEQUENCE</scope>
    <source>
        <strain evidence="2">JCM 31311</strain>
    </source>
</reference>
<dbReference type="PANTHER" id="PTHR14289">
    <property type="entry name" value="F-BOX ONLY PROTEIN 3"/>
    <property type="match status" value="1"/>
</dbReference>
<keyword evidence="3" id="KW-1185">Reference proteome</keyword>
<comment type="caution">
    <text evidence="2">The sequence shown here is derived from an EMBL/GenBank/DDBJ whole genome shotgun (WGS) entry which is preliminary data.</text>
</comment>